<dbReference type="AlphaFoldDB" id="A0A9P3LUA4"/>
<proteinExistence type="predicted"/>
<evidence type="ECO:0000313" key="5">
    <source>
        <dbReference type="Proteomes" id="UP000827284"/>
    </source>
</evidence>
<dbReference type="GO" id="GO:0006629">
    <property type="term" value="P:lipid metabolic process"/>
    <property type="evidence" value="ECO:0007669"/>
    <property type="project" value="InterPro"/>
</dbReference>
<dbReference type="CDD" id="cd00519">
    <property type="entry name" value="Lipase_3"/>
    <property type="match status" value="1"/>
</dbReference>
<dbReference type="EMBL" id="BQFW01000004">
    <property type="protein sequence ID" value="GJJ70838.1"/>
    <property type="molecule type" value="Genomic_DNA"/>
</dbReference>
<feature type="region of interest" description="Disordered" evidence="1">
    <location>
        <begin position="844"/>
        <end position="1011"/>
    </location>
</feature>
<feature type="compositionally biased region" description="Basic and acidic residues" evidence="1">
    <location>
        <begin position="241"/>
        <end position="252"/>
    </location>
</feature>
<feature type="compositionally biased region" description="Low complexity" evidence="1">
    <location>
        <begin position="972"/>
        <end position="994"/>
    </location>
</feature>
<dbReference type="OrthoDB" id="2338663at2759"/>
<feature type="domain" description="Fungal lipase-type" evidence="3">
    <location>
        <begin position="637"/>
        <end position="718"/>
    </location>
</feature>
<dbReference type="SUPFAM" id="SSF53474">
    <property type="entry name" value="alpha/beta-Hydrolases"/>
    <property type="match status" value="1"/>
</dbReference>
<feature type="compositionally biased region" description="Basic and acidic residues" evidence="1">
    <location>
        <begin position="166"/>
        <end position="181"/>
    </location>
</feature>
<keyword evidence="5" id="KW-1185">Reference proteome</keyword>
<keyword evidence="2" id="KW-0812">Transmembrane</keyword>
<evidence type="ECO:0000256" key="2">
    <source>
        <dbReference type="SAM" id="Phobius"/>
    </source>
</evidence>
<dbReference type="InterPro" id="IPR044819">
    <property type="entry name" value="OBL-like"/>
</dbReference>
<comment type="caution">
    <text evidence="4">The sequence shown here is derived from an EMBL/GenBank/DDBJ whole genome shotgun (WGS) entry which is preliminary data.</text>
</comment>
<dbReference type="Pfam" id="PF01764">
    <property type="entry name" value="Lipase_3"/>
    <property type="match status" value="1"/>
</dbReference>
<evidence type="ECO:0000313" key="4">
    <source>
        <dbReference type="EMBL" id="GJJ70838.1"/>
    </source>
</evidence>
<feature type="region of interest" description="Disordered" evidence="1">
    <location>
        <begin position="241"/>
        <end position="283"/>
    </location>
</feature>
<gene>
    <name evidence="4" type="ORF">EMPS_03188</name>
</gene>
<name>A0A9P3LUA4_9FUNG</name>
<evidence type="ECO:0000259" key="3">
    <source>
        <dbReference type="Pfam" id="PF01764"/>
    </source>
</evidence>
<accession>A0A9P3LUA4</accession>
<keyword evidence="2" id="KW-0472">Membrane</keyword>
<organism evidence="4 5">
    <name type="scientific">Entomortierella parvispora</name>
    <dbReference type="NCBI Taxonomy" id="205924"/>
    <lineage>
        <taxon>Eukaryota</taxon>
        <taxon>Fungi</taxon>
        <taxon>Fungi incertae sedis</taxon>
        <taxon>Mucoromycota</taxon>
        <taxon>Mortierellomycotina</taxon>
        <taxon>Mortierellomycetes</taxon>
        <taxon>Mortierellales</taxon>
        <taxon>Mortierellaceae</taxon>
        <taxon>Entomortierella</taxon>
    </lineage>
</organism>
<feature type="region of interest" description="Disordered" evidence="1">
    <location>
        <begin position="166"/>
        <end position="220"/>
    </location>
</feature>
<feature type="transmembrane region" description="Helical" evidence="2">
    <location>
        <begin position="97"/>
        <end position="117"/>
    </location>
</feature>
<dbReference type="Gene3D" id="3.40.50.1820">
    <property type="entry name" value="alpha/beta hydrolase"/>
    <property type="match status" value="2"/>
</dbReference>
<dbReference type="PANTHER" id="PTHR46086">
    <property type="entry name" value="ALPHA/BETA-HYDROLASES SUPERFAMILY PROTEIN"/>
    <property type="match status" value="1"/>
</dbReference>
<dbReference type="InterPro" id="IPR002921">
    <property type="entry name" value="Fungal_lipase-type"/>
</dbReference>
<sequence>MANGKNRLFWLASLAIASIPLAVTFYGVYADRKWVTILSFTLFVICLILSTCTFLSWKTVRFSTPIILQVLRALSLALTPLAHVLRGIPVLGKVTNGSIRLIFWSWFIILMLSDVFVRKLLKAFVGLHEPSAGQYSLVNACDTNFQPCGEFGKVLDKETVRRIGEGGHDFERDHDYDERKVSIKPRPNSTHRRAKERPKSMDYSSSKYKTSGKDGSDLSSMTSADWAKVLEMANIEKSRYGDLDGQRGRDCTQEQNQGQGREHGLDQGQFRGHTTGGDGPRYSQPIATTLAMVSKLVYEDVPIIRHELARSGYDLRSFRAIAYKNTCGFIVQKGRNIVLVFRGTDPLNLQHAWTDLQSRLAPIETSHDPPQPLGKCHQGMYNALGKSDNFLLPSEELAQQQRELSRRRIRRYSNSFDWDDVEGDPQMYNISPASTFRSEVSKAGTLNLELSNQSIYQTLVTSVRAAYLLIKFLVMGLFTHVSDPVDYRFAGEVRDLSAFAQSCRWVDGLRLEHAEKEFRKLVKSGHYPTAGSRVVTRSNSLGSLYSQDEMEGLEEIDGHSPVTRRRPSISSNGSFRAATRRLSITHQSGQGHHRRRLSGNASDSKDTFQSVGSWKNIGNTILDIYNNQHRNERDGNMKRKKLRFYICGHSLGGGLATIFLAKMVQCGSPLLDIFSGLYTYGCPRIGDKDFSHAFGSKLACKMFHHVHNNDIFARVPFWGAYETPPGTLVFIDSSRTLTLYPPDPVTLMPVPVRGISFMHLSGMLNVRVIMRMRKESWLRVLERIVLPFFLNDHFPGDYVKGLAEGKMEIVVQDTARFGGVDETETGSPTQSGYFSFLSRGHKKTVAANRTPASEPMMSKSNRKGAVEEKKRHSIIVGENDRKVDAEPVSADNDSGYGQGNRSEDRSKVRRRIVKYTYRQDEEDDEENHHGEYSTRNSRIIPDDTDEQEGSMRWKELSPEPSPGRPMLRRSRSSSLSWSSRPHSVRQRSQGSSVSRQRRHSRGEISMLEINA</sequence>
<feature type="transmembrane region" description="Helical" evidence="2">
    <location>
        <begin position="34"/>
        <end position="54"/>
    </location>
</feature>
<dbReference type="PANTHER" id="PTHR46086:SF17">
    <property type="entry name" value="ALPHA_BETA-HYDROLASES SUPERFAMILY PROTEIN"/>
    <property type="match status" value="1"/>
</dbReference>
<evidence type="ECO:0000256" key="1">
    <source>
        <dbReference type="SAM" id="MobiDB-lite"/>
    </source>
</evidence>
<feature type="compositionally biased region" description="Polar residues" evidence="1">
    <location>
        <begin position="599"/>
        <end position="608"/>
    </location>
</feature>
<dbReference type="InterPro" id="IPR029058">
    <property type="entry name" value="AB_hydrolase_fold"/>
</dbReference>
<dbReference type="Proteomes" id="UP000827284">
    <property type="component" value="Unassembled WGS sequence"/>
</dbReference>
<protein>
    <recommendedName>
        <fullName evidence="3">Fungal lipase-type domain-containing protein</fullName>
    </recommendedName>
</protein>
<reference evidence="4" key="2">
    <citation type="journal article" date="2022" name="Microbiol. Resour. Announc.">
        <title>Whole-Genome Sequence of Entomortierella parvispora E1425, a Mucoromycotan Fungus Associated with Burkholderiaceae-Related Endosymbiotic Bacteria.</title>
        <authorList>
            <person name="Herlambang A."/>
            <person name="Guo Y."/>
            <person name="Takashima Y."/>
            <person name="Narisawa K."/>
            <person name="Ohta H."/>
            <person name="Nishizawa T."/>
        </authorList>
    </citation>
    <scope>NUCLEOTIDE SEQUENCE</scope>
    <source>
        <strain evidence="4">E1425</strain>
    </source>
</reference>
<dbReference type="GO" id="GO:0004806">
    <property type="term" value="F:triacylglycerol lipase activity"/>
    <property type="evidence" value="ECO:0007669"/>
    <property type="project" value="InterPro"/>
</dbReference>
<feature type="region of interest" description="Disordered" evidence="1">
    <location>
        <begin position="580"/>
        <end position="608"/>
    </location>
</feature>
<keyword evidence="2" id="KW-1133">Transmembrane helix</keyword>
<reference evidence="4" key="1">
    <citation type="submission" date="2021-11" db="EMBL/GenBank/DDBJ databases">
        <authorList>
            <person name="Herlambang A."/>
            <person name="Guo Y."/>
            <person name="Takashima Y."/>
            <person name="Nishizawa T."/>
        </authorList>
    </citation>
    <scope>NUCLEOTIDE SEQUENCE</scope>
    <source>
        <strain evidence="4">E1425</strain>
    </source>
</reference>